<evidence type="ECO:0000256" key="4">
    <source>
        <dbReference type="ARBA" id="ARBA00023163"/>
    </source>
</evidence>
<comment type="caution">
    <text evidence="6">The sequence shown here is derived from an EMBL/GenBank/DDBJ whole genome shotgun (WGS) entry which is preliminary data.</text>
</comment>
<evidence type="ECO:0000256" key="3">
    <source>
        <dbReference type="ARBA" id="ARBA00023125"/>
    </source>
</evidence>
<evidence type="ECO:0000256" key="2">
    <source>
        <dbReference type="ARBA" id="ARBA00023015"/>
    </source>
</evidence>
<evidence type="ECO:0000259" key="5">
    <source>
        <dbReference type="PROSITE" id="PS50931"/>
    </source>
</evidence>
<dbReference type="GO" id="GO:0003700">
    <property type="term" value="F:DNA-binding transcription factor activity"/>
    <property type="evidence" value="ECO:0007669"/>
    <property type="project" value="InterPro"/>
</dbReference>
<dbReference type="GO" id="GO:0000976">
    <property type="term" value="F:transcription cis-regulatory region binding"/>
    <property type="evidence" value="ECO:0007669"/>
    <property type="project" value="TreeGrafter"/>
</dbReference>
<protein>
    <submittedName>
        <fullName evidence="6">Putative HTH-type transcriptional regulator ywbI</fullName>
    </submittedName>
</protein>
<dbReference type="Proteomes" id="UP000018217">
    <property type="component" value="Unassembled WGS sequence"/>
</dbReference>
<dbReference type="SUPFAM" id="SSF46785">
    <property type="entry name" value="Winged helix' DNA-binding domain"/>
    <property type="match status" value="1"/>
</dbReference>
<dbReference type="PANTHER" id="PTHR30126:SF84">
    <property type="entry name" value="HTH-TYPE TRANSCRIPTIONAL REGULATOR PTXR"/>
    <property type="match status" value="1"/>
</dbReference>
<keyword evidence="2" id="KW-0805">Transcription regulation</keyword>
<reference evidence="6 7" key="1">
    <citation type="journal article" date="2013" name="Syst. Appl. Microbiol.">
        <title>Phylogenetic position and virulence apparatus of the pear flower necrosis pathogen Erwinia piriflorinigrans CFBP 5888T as assessed by comparative genomics.</title>
        <authorList>
            <person name="Smits T.H."/>
            <person name="Rezzonico F."/>
            <person name="Lopez M.M."/>
            <person name="Blom J."/>
            <person name="Goesmann A."/>
            <person name="Frey J.E."/>
            <person name="Duffy B."/>
        </authorList>
    </citation>
    <scope>NUCLEOTIDE SEQUENCE [LARGE SCALE GENOMIC DNA]</scope>
    <source>
        <strain evidence="7">CFBP5888</strain>
    </source>
</reference>
<dbReference type="InterPro" id="IPR000847">
    <property type="entry name" value="LysR_HTH_N"/>
</dbReference>
<keyword evidence="7" id="KW-1185">Reference proteome</keyword>
<evidence type="ECO:0000256" key="1">
    <source>
        <dbReference type="ARBA" id="ARBA00009437"/>
    </source>
</evidence>
<dbReference type="InterPro" id="IPR036388">
    <property type="entry name" value="WH-like_DNA-bd_sf"/>
</dbReference>
<name>V5Z491_9GAMM</name>
<dbReference type="Gene3D" id="1.10.10.10">
    <property type="entry name" value="Winged helix-like DNA-binding domain superfamily/Winged helix DNA-binding domain"/>
    <property type="match status" value="1"/>
</dbReference>
<dbReference type="PROSITE" id="PS50931">
    <property type="entry name" value="HTH_LYSR"/>
    <property type="match status" value="1"/>
</dbReference>
<evidence type="ECO:0000313" key="6">
    <source>
        <dbReference type="EMBL" id="CCG85824.1"/>
    </source>
</evidence>
<dbReference type="Pfam" id="PF00126">
    <property type="entry name" value="HTH_1"/>
    <property type="match status" value="1"/>
</dbReference>
<evidence type="ECO:0000313" key="7">
    <source>
        <dbReference type="Proteomes" id="UP000018217"/>
    </source>
</evidence>
<dbReference type="EMBL" id="CAHS01000006">
    <property type="protein sequence ID" value="CCG85824.1"/>
    <property type="molecule type" value="Genomic_DNA"/>
</dbReference>
<gene>
    <name evidence="6" type="ORF">EPIR_0459</name>
</gene>
<keyword evidence="3" id="KW-0238">DNA-binding</keyword>
<organism evidence="6 7">
    <name type="scientific">Erwinia piriflorinigrans CFBP 5888</name>
    <dbReference type="NCBI Taxonomy" id="1161919"/>
    <lineage>
        <taxon>Bacteria</taxon>
        <taxon>Pseudomonadati</taxon>
        <taxon>Pseudomonadota</taxon>
        <taxon>Gammaproteobacteria</taxon>
        <taxon>Enterobacterales</taxon>
        <taxon>Erwiniaceae</taxon>
        <taxon>Erwinia</taxon>
    </lineage>
</organism>
<dbReference type="FunFam" id="1.10.10.10:FF:000001">
    <property type="entry name" value="LysR family transcriptional regulator"/>
    <property type="match status" value="1"/>
</dbReference>
<dbReference type="AlphaFoldDB" id="V5Z491"/>
<accession>V5Z491</accession>
<dbReference type="STRING" id="1161919.EPIR_0459"/>
<feature type="domain" description="HTH lysR-type" evidence="5">
    <location>
        <begin position="3"/>
        <end position="60"/>
    </location>
</feature>
<proteinExistence type="inferred from homology"/>
<comment type="similarity">
    <text evidence="1">Belongs to the LysR transcriptional regulatory family.</text>
</comment>
<dbReference type="PANTHER" id="PTHR30126">
    <property type="entry name" value="HTH-TYPE TRANSCRIPTIONAL REGULATOR"/>
    <property type="match status" value="1"/>
</dbReference>
<sequence length="120" mass="13218">MKITLEELRAWVVVVDSGSITAAADQLNQTTSGISRALSRLESKLQTTLLHRTTRRIALSEEGQIFLQHARQIIRSVEAAEEQIASGERSPPGGCASMPLRRLCYMRSCRLSPSSHGVSR</sequence>
<dbReference type="InterPro" id="IPR036390">
    <property type="entry name" value="WH_DNA-bd_sf"/>
</dbReference>
<keyword evidence="4" id="KW-0804">Transcription</keyword>